<keyword evidence="4" id="KW-1185">Reference proteome</keyword>
<evidence type="ECO:0000313" key="3">
    <source>
        <dbReference type="EMBL" id="VDO80153.1"/>
    </source>
</evidence>
<dbReference type="PANTHER" id="PTHR23128:SF132">
    <property type="entry name" value="SERPENTINE RECEPTOR, CLASS E (EPSILON)-RELATED"/>
    <property type="match status" value="1"/>
</dbReference>
<feature type="transmembrane region" description="Helical" evidence="2">
    <location>
        <begin position="144"/>
        <end position="165"/>
    </location>
</feature>
<dbReference type="EMBL" id="UZAF01021690">
    <property type="protein sequence ID" value="VDO80153.1"/>
    <property type="molecule type" value="Genomic_DNA"/>
</dbReference>
<evidence type="ECO:0000313" key="5">
    <source>
        <dbReference type="WBParaSite" id="HPLM_0001991901-mRNA-1"/>
    </source>
</evidence>
<reference evidence="3 4" key="2">
    <citation type="submission" date="2018-11" db="EMBL/GenBank/DDBJ databases">
        <authorList>
            <consortium name="Pathogen Informatics"/>
        </authorList>
    </citation>
    <scope>NUCLEOTIDE SEQUENCE [LARGE SCALE GENOMIC DNA]</scope>
    <source>
        <strain evidence="3 4">MHpl1</strain>
    </source>
</reference>
<dbReference type="GO" id="GO:0007606">
    <property type="term" value="P:sensory perception of chemical stimulus"/>
    <property type="evidence" value="ECO:0007669"/>
    <property type="project" value="InterPro"/>
</dbReference>
<accession>A0A0N4X6C7</accession>
<dbReference type="InterPro" id="IPR004151">
    <property type="entry name" value="7TM_GPCR_serpentine_rcpt_Sre"/>
</dbReference>
<evidence type="ECO:0000256" key="1">
    <source>
        <dbReference type="ARBA" id="ARBA00006803"/>
    </source>
</evidence>
<name>A0A0N4X6C7_HAEPC</name>
<dbReference type="PANTHER" id="PTHR23128">
    <property type="entry name" value="SERPENTINE RECEPTOR, CLASS E (EPSILON)-RELATED"/>
    <property type="match status" value="1"/>
</dbReference>
<dbReference type="OMA" id="YQEGWIA"/>
<dbReference type="AlphaFoldDB" id="A0A0N4X6C7"/>
<evidence type="ECO:0000313" key="4">
    <source>
        <dbReference type="Proteomes" id="UP000268014"/>
    </source>
</evidence>
<keyword evidence="2" id="KW-0812">Transmembrane</keyword>
<dbReference type="Pfam" id="PF03125">
    <property type="entry name" value="Sre"/>
    <property type="match status" value="1"/>
</dbReference>
<feature type="transmembrane region" description="Helical" evidence="2">
    <location>
        <begin position="26"/>
        <end position="49"/>
    </location>
</feature>
<protein>
    <submittedName>
        <fullName evidence="5">G protein-coupled receptor</fullName>
    </submittedName>
</protein>
<evidence type="ECO:0000256" key="2">
    <source>
        <dbReference type="SAM" id="Phobius"/>
    </source>
</evidence>
<sequence length="239" mass="27451">MSNNHHSFEIHLMEPQPLGPIHPGIWILYIIEFLAMVFAVVYIPFIIRILNKTPLLHGNHYMCYCLIVYLESAFNFIIIASATFTHSWCTCAMSLYLPSVVIERCFASKFIIDYEKNSRTWISGIIISLGYTVSAIIAARRYNFVVMVVGFCVLVTICCLLYIALYRRDSARLRDINRGVIPENVVYTLSTRFQLTENLRVLKVNVLFDIKTTITVLNTSLYFIKTCGPERQSKLNSIV</sequence>
<feature type="transmembrane region" description="Helical" evidence="2">
    <location>
        <begin position="119"/>
        <end position="138"/>
    </location>
</feature>
<dbReference type="WBParaSite" id="HPLM_0001991901-mRNA-1">
    <property type="protein sequence ID" value="HPLM_0001991901-mRNA-1"/>
    <property type="gene ID" value="HPLM_0001991901"/>
</dbReference>
<dbReference type="GO" id="GO:0016020">
    <property type="term" value="C:membrane"/>
    <property type="evidence" value="ECO:0007669"/>
    <property type="project" value="InterPro"/>
</dbReference>
<dbReference type="OrthoDB" id="5859687at2759"/>
<proteinExistence type="inferred from homology"/>
<comment type="similarity">
    <text evidence="1">Belongs to the nematode receptor-like protein sre family.</text>
</comment>
<keyword evidence="2" id="KW-0472">Membrane</keyword>
<gene>
    <name evidence="3" type="ORF">HPLM_LOCUS19911</name>
</gene>
<reference evidence="5" key="1">
    <citation type="submission" date="2017-02" db="UniProtKB">
        <authorList>
            <consortium name="WormBaseParasite"/>
        </authorList>
    </citation>
    <scope>IDENTIFICATION</scope>
</reference>
<feature type="transmembrane region" description="Helical" evidence="2">
    <location>
        <begin position="61"/>
        <end position="79"/>
    </location>
</feature>
<feature type="transmembrane region" description="Helical" evidence="2">
    <location>
        <begin position="85"/>
        <end position="107"/>
    </location>
</feature>
<organism evidence="5">
    <name type="scientific">Haemonchus placei</name>
    <name type="common">Barber's pole worm</name>
    <dbReference type="NCBI Taxonomy" id="6290"/>
    <lineage>
        <taxon>Eukaryota</taxon>
        <taxon>Metazoa</taxon>
        <taxon>Ecdysozoa</taxon>
        <taxon>Nematoda</taxon>
        <taxon>Chromadorea</taxon>
        <taxon>Rhabditida</taxon>
        <taxon>Rhabditina</taxon>
        <taxon>Rhabditomorpha</taxon>
        <taxon>Strongyloidea</taxon>
        <taxon>Trichostrongylidae</taxon>
        <taxon>Haemonchus</taxon>
    </lineage>
</organism>
<dbReference type="Proteomes" id="UP000268014">
    <property type="component" value="Unassembled WGS sequence"/>
</dbReference>
<keyword evidence="2" id="KW-1133">Transmembrane helix</keyword>